<dbReference type="GeneID" id="29061880"/>
<dbReference type="Proteomes" id="UP000202923">
    <property type="component" value="Genome"/>
</dbReference>
<accession>A0A1B2IDQ2</accession>
<reference evidence="1 2" key="1">
    <citation type="submission" date="2016-06" db="EMBL/GenBank/DDBJ databases">
        <authorList>
            <person name="Kjaerup R.B."/>
            <person name="Dalgaard T.S."/>
            <person name="Juul-Madsen H.R."/>
        </authorList>
    </citation>
    <scope>NUCLEOTIDE SEQUENCE [LARGE SCALE GENOMIC DNA]</scope>
</reference>
<evidence type="ECO:0000313" key="1">
    <source>
        <dbReference type="EMBL" id="ANZ49388.1"/>
    </source>
</evidence>
<protein>
    <submittedName>
        <fullName evidence="1">Uncharacterized protein</fullName>
    </submittedName>
</protein>
<organism evidence="1 2">
    <name type="scientific">Erwinia phage vB_EamM_Kwan</name>
    <dbReference type="NCBI Taxonomy" id="1883374"/>
    <lineage>
        <taxon>Viruses</taxon>
        <taxon>Duplodnaviria</taxon>
        <taxon>Heunggongvirae</taxon>
        <taxon>Uroviricota</taxon>
        <taxon>Caudoviricetes</taxon>
        <taxon>Chimalliviridae</taxon>
        <taxon>Wellingtonvirus</taxon>
        <taxon>Wellingtonvirus wellington</taxon>
    </lineage>
</organism>
<gene>
    <name evidence="1" type="ORF">KWAN_36</name>
</gene>
<sequence length="196" mass="22654">MGMWNQALSPWHQQTEGGGFFDIIKDTFDLSKLSPGLLERVTEHDNELVSLDTFRKTNAAARKVLYDGLDDVIRILDNLGEFQFAPESVQGYLVAMPEYRNLYNQNMAAGFENGFAKVDPYRGNAYMHTDTNYREITSDLQTEYDEDRIWHWAGDEARTKRPTMVEKHIVVNMNWAKMRDMDWEDDDPLSQLGASC</sequence>
<evidence type="ECO:0000313" key="2">
    <source>
        <dbReference type="Proteomes" id="UP000202923"/>
    </source>
</evidence>
<dbReference type="KEGG" id="vg:29061880"/>
<dbReference type="RefSeq" id="YP_009278641.1">
    <property type="nucleotide sequence ID" value="NC_031010.1"/>
</dbReference>
<name>A0A1B2IDQ2_9CAUD</name>
<proteinExistence type="predicted"/>
<dbReference type="EMBL" id="KX397369">
    <property type="protein sequence ID" value="ANZ49388.1"/>
    <property type="molecule type" value="Genomic_DNA"/>
</dbReference>
<dbReference type="OrthoDB" id="11521at10239"/>